<gene>
    <name evidence="1" type="ORF">H9980_11485</name>
</gene>
<reference evidence="1" key="1">
    <citation type="journal article" date="2021" name="PeerJ">
        <title>Extensive microbial diversity within the chicken gut microbiome revealed by metagenomics and culture.</title>
        <authorList>
            <person name="Gilroy R."/>
            <person name="Ravi A."/>
            <person name="Getino M."/>
            <person name="Pursley I."/>
            <person name="Horton D.L."/>
            <person name="Alikhan N.F."/>
            <person name="Baker D."/>
            <person name="Gharbi K."/>
            <person name="Hall N."/>
            <person name="Watson M."/>
            <person name="Adriaenssens E.M."/>
            <person name="Foster-Nyarko E."/>
            <person name="Jarju S."/>
            <person name="Secka A."/>
            <person name="Antonio M."/>
            <person name="Oren A."/>
            <person name="Chaudhuri R.R."/>
            <person name="La Ragione R."/>
            <person name="Hildebrand F."/>
            <person name="Pallen M.J."/>
        </authorList>
    </citation>
    <scope>NUCLEOTIDE SEQUENCE</scope>
    <source>
        <strain evidence="1">ChiGjej1B1-14440</strain>
    </source>
</reference>
<organism evidence="1 2">
    <name type="scientific">Candidatus Erysipelatoclostridium merdavium</name>
    <dbReference type="NCBI Taxonomy" id="2838566"/>
    <lineage>
        <taxon>Bacteria</taxon>
        <taxon>Bacillati</taxon>
        <taxon>Bacillota</taxon>
        <taxon>Erysipelotrichia</taxon>
        <taxon>Erysipelotrichales</taxon>
        <taxon>Erysipelotrichales incertae sedis</taxon>
    </lineage>
</organism>
<dbReference type="AlphaFoldDB" id="A0A9D2BP27"/>
<dbReference type="Proteomes" id="UP000886724">
    <property type="component" value="Unassembled WGS sequence"/>
</dbReference>
<dbReference type="InterPro" id="IPR000801">
    <property type="entry name" value="Esterase-like"/>
</dbReference>
<evidence type="ECO:0000313" key="2">
    <source>
        <dbReference type="Proteomes" id="UP000886724"/>
    </source>
</evidence>
<dbReference type="InterPro" id="IPR050583">
    <property type="entry name" value="Mycobacterial_A85_antigen"/>
</dbReference>
<dbReference type="InterPro" id="IPR029058">
    <property type="entry name" value="AB_hydrolase_fold"/>
</dbReference>
<dbReference type="GO" id="GO:0016787">
    <property type="term" value="F:hydrolase activity"/>
    <property type="evidence" value="ECO:0007669"/>
    <property type="project" value="UniProtKB-KW"/>
</dbReference>
<protein>
    <submittedName>
        <fullName evidence="1">Alpha/beta hydrolase</fullName>
    </submittedName>
</protein>
<name>A0A9D2BP27_9FIRM</name>
<sequence>MFIEKNIYMRSLRRRRKITIYVPDDYQTSNKRYPVLYINDGQNAFFDEESYMGVSWGFFDYVKENNLDIIMVAIPCNFKLNKREDEYGPWPIKKEVLLMEYGDDSIKVGGEGDKYMRFIIKQLKPYIDKNFPTIVDDCAMVGSSMGGIITSYAGIKYSHIFKKTASLSTAYWFYVDEFIDLINKSDLSPIECFYLDLGGNEGNGDENISRIYYESNERIFNELIKKSDKIEARFFEDAVHNEFEWRKRVPIFMELFYRR</sequence>
<dbReference type="Pfam" id="PF00756">
    <property type="entry name" value="Esterase"/>
    <property type="match status" value="1"/>
</dbReference>
<dbReference type="PANTHER" id="PTHR48098">
    <property type="entry name" value="ENTEROCHELIN ESTERASE-RELATED"/>
    <property type="match status" value="1"/>
</dbReference>
<proteinExistence type="predicted"/>
<dbReference type="SUPFAM" id="SSF53474">
    <property type="entry name" value="alpha/beta-Hydrolases"/>
    <property type="match status" value="1"/>
</dbReference>
<reference evidence="1" key="2">
    <citation type="submission" date="2021-04" db="EMBL/GenBank/DDBJ databases">
        <authorList>
            <person name="Gilroy R."/>
        </authorList>
    </citation>
    <scope>NUCLEOTIDE SEQUENCE</scope>
    <source>
        <strain evidence="1">ChiGjej1B1-14440</strain>
    </source>
</reference>
<dbReference type="PANTHER" id="PTHR48098:SF6">
    <property type="entry name" value="FERRI-BACILLIBACTIN ESTERASE BESA"/>
    <property type="match status" value="1"/>
</dbReference>
<evidence type="ECO:0000313" key="1">
    <source>
        <dbReference type="EMBL" id="HIX82572.1"/>
    </source>
</evidence>
<keyword evidence="1" id="KW-0378">Hydrolase</keyword>
<dbReference type="Gene3D" id="3.40.50.1820">
    <property type="entry name" value="alpha/beta hydrolase"/>
    <property type="match status" value="1"/>
</dbReference>
<dbReference type="EMBL" id="DXET01000255">
    <property type="protein sequence ID" value="HIX82572.1"/>
    <property type="molecule type" value="Genomic_DNA"/>
</dbReference>
<accession>A0A9D2BP27</accession>
<comment type="caution">
    <text evidence="1">The sequence shown here is derived from an EMBL/GenBank/DDBJ whole genome shotgun (WGS) entry which is preliminary data.</text>
</comment>